<dbReference type="InterPro" id="IPR006047">
    <property type="entry name" value="GH13_cat_dom"/>
</dbReference>
<dbReference type="SUPFAM" id="SSF51445">
    <property type="entry name" value="(Trans)glycosidases"/>
    <property type="match status" value="1"/>
</dbReference>
<dbReference type="RefSeq" id="WP_149838507.1">
    <property type="nucleotide sequence ID" value="NZ_VUOC01000002.1"/>
</dbReference>
<dbReference type="GO" id="GO:0047470">
    <property type="term" value="F:(1,4)-alpha-D-glucan 1-alpha-D-glucosylmutase activity"/>
    <property type="evidence" value="ECO:0007669"/>
    <property type="project" value="TreeGrafter"/>
</dbReference>
<organism evidence="2 3">
    <name type="scientific">Chitinophaga agrisoli</name>
    <dbReference type="NCBI Taxonomy" id="2607653"/>
    <lineage>
        <taxon>Bacteria</taxon>
        <taxon>Pseudomonadati</taxon>
        <taxon>Bacteroidota</taxon>
        <taxon>Chitinophagia</taxon>
        <taxon>Chitinophagales</taxon>
        <taxon>Chitinophagaceae</taxon>
        <taxon>Chitinophaga</taxon>
    </lineage>
</organism>
<feature type="domain" description="Glycosyl hydrolase family 13 catalytic" evidence="1">
    <location>
        <begin position="9"/>
        <end position="453"/>
    </location>
</feature>
<gene>
    <name evidence="2" type="primary">treY</name>
    <name evidence="2" type="ORF">F0L74_14205</name>
</gene>
<accession>A0A5B2VZ74</accession>
<dbReference type="InterPro" id="IPR012767">
    <property type="entry name" value="Trehalose_TreY"/>
</dbReference>
<dbReference type="Gene3D" id="3.20.20.80">
    <property type="entry name" value="Glycosidases"/>
    <property type="match status" value="1"/>
</dbReference>
<dbReference type="GO" id="GO:0030980">
    <property type="term" value="P:alpha-glucan catabolic process"/>
    <property type="evidence" value="ECO:0007669"/>
    <property type="project" value="TreeGrafter"/>
</dbReference>
<evidence type="ECO:0000313" key="2">
    <source>
        <dbReference type="EMBL" id="KAA2243632.1"/>
    </source>
</evidence>
<dbReference type="PANTHER" id="PTHR10357">
    <property type="entry name" value="ALPHA-AMYLASE FAMILY MEMBER"/>
    <property type="match status" value="1"/>
</dbReference>
<dbReference type="Gene3D" id="3.30.1590.10">
    <property type="entry name" value="Maltooligosyl trehalose synthase, domain 2"/>
    <property type="match status" value="1"/>
</dbReference>
<protein>
    <submittedName>
        <fullName evidence="2">Malto-oligosyltrehalose synthase</fullName>
    </submittedName>
</protein>
<dbReference type="SMART" id="SM00642">
    <property type="entry name" value="Aamy"/>
    <property type="match status" value="1"/>
</dbReference>
<evidence type="ECO:0000313" key="3">
    <source>
        <dbReference type="Proteomes" id="UP000324611"/>
    </source>
</evidence>
<evidence type="ECO:0000259" key="1">
    <source>
        <dbReference type="SMART" id="SM00642"/>
    </source>
</evidence>
<dbReference type="NCBIfam" id="TIGR02401">
    <property type="entry name" value="trehalose_TreY"/>
    <property type="match status" value="1"/>
</dbReference>
<dbReference type="InterPro" id="IPR013797">
    <property type="entry name" value="Maltooligo_trehalose_synth_4"/>
</dbReference>
<dbReference type="Gene3D" id="1.10.150.200">
    <property type="entry name" value="Maltooligosyl trehalose synthase, domain 3"/>
    <property type="match status" value="1"/>
</dbReference>
<dbReference type="CDD" id="cd11336">
    <property type="entry name" value="AmyAc_MTSase"/>
    <property type="match status" value="1"/>
</dbReference>
<name>A0A5B2VZ74_9BACT</name>
<proteinExistence type="predicted"/>
<dbReference type="Proteomes" id="UP000324611">
    <property type="component" value="Unassembled WGS sequence"/>
</dbReference>
<comment type="caution">
    <text evidence="2">The sequence shown here is derived from an EMBL/GenBank/DDBJ whole genome shotgun (WGS) entry which is preliminary data.</text>
</comment>
<sequence>MKQEVFAPVATYRLQFNADFTFRHLEEQIDYLHELGITTIYASPIFNAAPGSTHGYDITDPHLINPAIGTVDELRSLHRHLQSLGMNWVQDIVPNHMALHPANTRLMDVLERGPLSPYYNYFDIDWNHPDPALTGKLMLPFLGQSLEDSLKAGEIQLIFSPEGWSIQYGTLLFPLSTPAYELLLQLLPHEETETQEWLQELQQELDKPQPMLVWQRKKAAAMAAAKEGFWQALTEKINGDITLLTAVLERQYYSFTYWQEAETRINYRRFFTVNGLIALRMEDPAVFDEYHSFLHELYKEGLIQGVRVDHIDGLQDPGAYLQRLRELMGEECYIIAEKILAGNETLPREWPMQGSTGYEFLGDVSQLLTDQQGLETINRFYRSQFPDLAKYDRLVISKKKLILETQMKGEWDNLVRYCYELGLADRKVAQEELQQALGLFMIHMPVYRIYPVRWPLSIRSISLLEYALDGAIRCNPSLTRVFDIIRTWWEQEKKSEAGLRFLQRVMQFTGPLTAKGVEDTTFYVYNALLSHNEVGDAPEGCKCSLDRFHEHAAHRQRFHPLSLSTTATHDTKRGEDGRIRLNVLTLCPNQWIQQVQHWHCINKPFSEETGPDMNDEYFIYQSVISGFPADGVVTKAFIERLSDYMVKVLREAKVHSNWSSPNEEYEKACLQFIANLFAADHPFEDSIGAYVEKINRQACIYSLTQTLIKITAPGIPDTYQGCELWDLSFVDPDNRRPVDYQQRKQYLRKLQLLENKGIDSVLSFLQDNRQLGMEKLYVTWKALQARRERAILFTKGAYLPIYSRGTQTVMAYARREQEQWCLIMAPLLNAAAVGREGIPQDLVLPEDAPRQWRNIFTAEKVDIKEGQLSTALLDKFPVAFLVND</sequence>
<dbReference type="AlphaFoldDB" id="A0A5B2VZ74"/>
<dbReference type="EMBL" id="VUOC01000002">
    <property type="protein sequence ID" value="KAA2243632.1"/>
    <property type="molecule type" value="Genomic_DNA"/>
</dbReference>
<dbReference type="InterPro" id="IPR017853">
    <property type="entry name" value="GH"/>
</dbReference>
<dbReference type="PANTHER" id="PTHR10357:SF216">
    <property type="entry name" value="MALTOOLIGOSYL TREHALOSE SYNTHASE-RELATED"/>
    <property type="match status" value="1"/>
</dbReference>
<reference evidence="2 3" key="2">
    <citation type="submission" date="2019-09" db="EMBL/GenBank/DDBJ databases">
        <authorList>
            <person name="Jin C."/>
        </authorList>
    </citation>
    <scope>NUCLEOTIDE SEQUENCE [LARGE SCALE GENOMIC DNA]</scope>
    <source>
        <strain evidence="2 3">BN140078</strain>
    </source>
</reference>
<reference evidence="2 3" key="1">
    <citation type="submission" date="2019-09" db="EMBL/GenBank/DDBJ databases">
        <title>Chitinophaga ginsengihumi sp. nov., isolated from soil of ginseng rhizosphere.</title>
        <authorList>
            <person name="Lee J."/>
        </authorList>
    </citation>
    <scope>NUCLEOTIDE SEQUENCE [LARGE SCALE GENOMIC DNA]</scope>
    <source>
        <strain evidence="2 3">BN140078</strain>
    </source>
</reference>
<dbReference type="GO" id="GO:0005992">
    <property type="term" value="P:trehalose biosynthetic process"/>
    <property type="evidence" value="ECO:0007669"/>
    <property type="project" value="TreeGrafter"/>
</dbReference>
<keyword evidence="3" id="KW-1185">Reference proteome</keyword>
<dbReference type="Gene3D" id="1.10.10.470">
    <property type="entry name" value="Maltooligosyl trehalose synthase, domain 4"/>
    <property type="match status" value="1"/>
</dbReference>
<dbReference type="Pfam" id="PF00128">
    <property type="entry name" value="Alpha-amylase"/>
    <property type="match status" value="1"/>
</dbReference>